<dbReference type="AlphaFoldDB" id="A0A0L8GT55"/>
<accession>A0A0L8GT55</accession>
<organism evidence="2">
    <name type="scientific">Octopus bimaculoides</name>
    <name type="common">California two-spotted octopus</name>
    <dbReference type="NCBI Taxonomy" id="37653"/>
    <lineage>
        <taxon>Eukaryota</taxon>
        <taxon>Metazoa</taxon>
        <taxon>Spiralia</taxon>
        <taxon>Lophotrochozoa</taxon>
        <taxon>Mollusca</taxon>
        <taxon>Cephalopoda</taxon>
        <taxon>Coleoidea</taxon>
        <taxon>Octopodiformes</taxon>
        <taxon>Octopoda</taxon>
        <taxon>Incirrata</taxon>
        <taxon>Octopodidae</taxon>
        <taxon>Octopus</taxon>
    </lineage>
</organism>
<dbReference type="EMBL" id="KQ420605">
    <property type="protein sequence ID" value="KOF79799.1"/>
    <property type="molecule type" value="Genomic_DNA"/>
</dbReference>
<evidence type="ECO:0000313" key="2">
    <source>
        <dbReference type="EMBL" id="KOF79800.1"/>
    </source>
</evidence>
<sequence length="91" mass="10414">MRLGRTLVRRMFCFVITIIRGTALVNDCSRKKNMLSIRINATNNITNKQHHCWGFIGTHGLRTAIWNLEEFAIEISSRKQCESKGMFVGGD</sequence>
<dbReference type="EMBL" id="KQ420605">
    <property type="protein sequence ID" value="KOF79800.1"/>
    <property type="molecule type" value="Genomic_DNA"/>
</dbReference>
<protein>
    <recommendedName>
        <fullName evidence="3">Secreted protein</fullName>
    </recommendedName>
</protein>
<feature type="chain" id="PRO_5007416250" description="Secreted protein" evidence="1">
    <location>
        <begin position="24"/>
        <end position="91"/>
    </location>
</feature>
<feature type="signal peptide" evidence="1">
    <location>
        <begin position="1"/>
        <end position="23"/>
    </location>
</feature>
<proteinExistence type="predicted"/>
<reference evidence="2" key="1">
    <citation type="submission" date="2015-07" db="EMBL/GenBank/DDBJ databases">
        <title>MeaNS - Measles Nucleotide Surveillance Program.</title>
        <authorList>
            <person name="Tran T."/>
            <person name="Druce J."/>
        </authorList>
    </citation>
    <scope>NUCLEOTIDE SEQUENCE</scope>
    <source>
        <strain evidence="2">UCB-OBI-ISO-001</strain>
        <tissue evidence="2">Gonad</tissue>
    </source>
</reference>
<gene>
    <name evidence="2" type="ORF">OCBIM_22028938mg</name>
</gene>
<evidence type="ECO:0008006" key="3">
    <source>
        <dbReference type="Google" id="ProtNLM"/>
    </source>
</evidence>
<name>A0A0L8GT55_OCTBM</name>
<evidence type="ECO:0000256" key="1">
    <source>
        <dbReference type="SAM" id="SignalP"/>
    </source>
</evidence>
<keyword evidence="1" id="KW-0732">Signal</keyword>